<dbReference type="PROSITE" id="PS00108">
    <property type="entry name" value="PROTEIN_KINASE_ST"/>
    <property type="match status" value="1"/>
</dbReference>
<dbReference type="Gene3D" id="3.30.200.20">
    <property type="entry name" value="Phosphorylase Kinase, domain 1"/>
    <property type="match status" value="1"/>
</dbReference>
<comment type="caution">
    <text evidence="12">The sequence shown here is derived from an EMBL/GenBank/DDBJ whole genome shotgun (WGS) entry which is preliminary data.</text>
</comment>
<dbReference type="CDD" id="cd14132">
    <property type="entry name" value="STKc_CK2_alpha"/>
    <property type="match status" value="1"/>
</dbReference>
<comment type="function">
    <text evidence="10">Catalytic subunit of a constitutively active serine/threonine-protein kinase complex that phosphorylates a large number of substrates containing acidic residues C-terminal to the phosphorylated serine or threonine.</text>
</comment>
<dbReference type="InterPro" id="IPR008271">
    <property type="entry name" value="Ser/Thr_kinase_AS"/>
</dbReference>
<dbReference type="FunFam" id="3.30.200.20:FF:000088">
    <property type="entry name" value="Casein kinase II subunit alpha"/>
    <property type="match status" value="1"/>
</dbReference>
<comment type="subunit">
    <text evidence="10">Heterotetramer.</text>
</comment>
<dbReference type="PROSITE" id="PS50011">
    <property type="entry name" value="PROTEIN_KINASE_DOM"/>
    <property type="match status" value="1"/>
</dbReference>
<evidence type="ECO:0000256" key="4">
    <source>
        <dbReference type="ARBA" id="ARBA00022777"/>
    </source>
</evidence>
<keyword evidence="3 8" id="KW-0547">Nucleotide-binding</keyword>
<evidence type="ECO:0000256" key="2">
    <source>
        <dbReference type="ARBA" id="ARBA00022679"/>
    </source>
</evidence>
<gene>
    <name evidence="12" type="ORF">PhCBS80983_g04370</name>
</gene>
<dbReference type="PANTHER" id="PTHR24054:SF0">
    <property type="entry name" value="CASEIN KINASE II SUBUNIT ALPHA"/>
    <property type="match status" value="1"/>
</dbReference>
<feature type="binding site" evidence="8">
    <location>
        <position position="56"/>
    </location>
    <ligand>
        <name>ATP</name>
        <dbReference type="ChEBI" id="CHEBI:30616"/>
    </ligand>
</feature>
<name>A0A507DY10_9FUNG</name>
<dbReference type="Pfam" id="PF00069">
    <property type="entry name" value="Pkinase"/>
    <property type="match status" value="1"/>
</dbReference>
<comment type="subcellular location">
    <subcellularLocation>
        <location evidence="10">Nucleus</location>
    </subcellularLocation>
</comment>
<dbReference type="GO" id="GO:0005524">
    <property type="term" value="F:ATP binding"/>
    <property type="evidence" value="ECO:0007669"/>
    <property type="project" value="UniProtKB-UniRule"/>
</dbReference>
<dbReference type="PROSITE" id="PS00107">
    <property type="entry name" value="PROTEIN_KINASE_ATP"/>
    <property type="match status" value="1"/>
</dbReference>
<evidence type="ECO:0000259" key="11">
    <source>
        <dbReference type="PROSITE" id="PS50011"/>
    </source>
</evidence>
<reference evidence="12 13" key="1">
    <citation type="journal article" date="2019" name="Sci. Rep.">
        <title>Comparative genomics of chytrid fungi reveal insights into the obligate biotrophic and pathogenic lifestyle of Synchytrium endobioticum.</title>
        <authorList>
            <person name="van de Vossenberg B.T.L.H."/>
            <person name="Warris S."/>
            <person name="Nguyen H.D.T."/>
            <person name="van Gent-Pelzer M.P.E."/>
            <person name="Joly D.L."/>
            <person name="van de Geest H.C."/>
            <person name="Bonants P.J.M."/>
            <person name="Smith D.S."/>
            <person name="Levesque C.A."/>
            <person name="van der Lee T.A.J."/>
        </authorList>
    </citation>
    <scope>NUCLEOTIDE SEQUENCE [LARGE SCALE GENOMIC DNA]</scope>
    <source>
        <strain evidence="12 13">CBS 809.83</strain>
    </source>
</reference>
<evidence type="ECO:0000256" key="3">
    <source>
        <dbReference type="ARBA" id="ARBA00022741"/>
    </source>
</evidence>
<dbReference type="InterPro" id="IPR045216">
    <property type="entry name" value="CK2_alpha"/>
</dbReference>
<evidence type="ECO:0000256" key="6">
    <source>
        <dbReference type="ARBA" id="ARBA00047899"/>
    </source>
</evidence>
<evidence type="ECO:0000256" key="1">
    <source>
        <dbReference type="ARBA" id="ARBA00022527"/>
    </source>
</evidence>
<dbReference type="GO" id="GO:0005634">
    <property type="term" value="C:nucleus"/>
    <property type="evidence" value="ECO:0007669"/>
    <property type="project" value="UniProtKB-SubCell"/>
</dbReference>
<dbReference type="EMBL" id="QEAQ01000068">
    <property type="protein sequence ID" value="TPX56663.1"/>
    <property type="molecule type" value="Genomic_DNA"/>
</dbReference>
<keyword evidence="2 10" id="KW-0808">Transferase</keyword>
<proteinExistence type="inferred from homology"/>
<dbReference type="GO" id="GO:0106310">
    <property type="term" value="F:protein serine kinase activity"/>
    <property type="evidence" value="ECO:0007669"/>
    <property type="project" value="UniProtKB-UniRule"/>
</dbReference>
<comment type="catalytic activity">
    <reaction evidence="7 10">
        <text>L-seryl-[protein] + ATP = O-phospho-L-seryl-[protein] + ADP + H(+)</text>
        <dbReference type="Rhea" id="RHEA:17989"/>
        <dbReference type="Rhea" id="RHEA-COMP:9863"/>
        <dbReference type="Rhea" id="RHEA-COMP:11604"/>
        <dbReference type="ChEBI" id="CHEBI:15378"/>
        <dbReference type="ChEBI" id="CHEBI:29999"/>
        <dbReference type="ChEBI" id="CHEBI:30616"/>
        <dbReference type="ChEBI" id="CHEBI:83421"/>
        <dbReference type="ChEBI" id="CHEBI:456216"/>
        <dbReference type="EC" id="2.7.11.1"/>
    </reaction>
</comment>
<dbReference type="GO" id="GO:0005956">
    <property type="term" value="C:protein kinase CK2 complex"/>
    <property type="evidence" value="ECO:0007669"/>
    <property type="project" value="TreeGrafter"/>
</dbReference>
<dbReference type="Proteomes" id="UP000318582">
    <property type="component" value="Unassembled WGS sequence"/>
</dbReference>
<keyword evidence="4 10" id="KW-0418">Kinase</keyword>
<dbReference type="STRING" id="109895.A0A507DY10"/>
<keyword evidence="10" id="KW-0539">Nucleus</keyword>
<keyword evidence="5 8" id="KW-0067">ATP-binding</keyword>
<dbReference type="InterPro" id="IPR017441">
    <property type="entry name" value="Protein_kinase_ATP_BS"/>
</dbReference>
<protein>
    <recommendedName>
        <fullName evidence="10">Casein kinase II subunit alpha</fullName>
        <shortName evidence="10">CK II alpha</shortName>
        <ecNumber evidence="10">2.7.11.1</ecNumber>
    </recommendedName>
</protein>
<dbReference type="SMART" id="SM00220">
    <property type="entry name" value="S_TKc"/>
    <property type="match status" value="1"/>
</dbReference>
<dbReference type="EC" id="2.7.11.1" evidence="10"/>
<dbReference type="PANTHER" id="PTHR24054">
    <property type="entry name" value="CASEIN KINASE II SUBUNIT ALPHA"/>
    <property type="match status" value="1"/>
</dbReference>
<evidence type="ECO:0000256" key="8">
    <source>
        <dbReference type="PROSITE-ProRule" id="PRU10141"/>
    </source>
</evidence>
<dbReference type="InterPro" id="IPR011009">
    <property type="entry name" value="Kinase-like_dom_sf"/>
</dbReference>
<evidence type="ECO:0000313" key="13">
    <source>
        <dbReference type="Proteomes" id="UP000318582"/>
    </source>
</evidence>
<feature type="domain" description="Protein kinase" evidence="11">
    <location>
        <begin position="18"/>
        <end position="305"/>
    </location>
</feature>
<accession>A0A507DY10</accession>
<organism evidence="12 13">
    <name type="scientific">Powellomyces hirtus</name>
    <dbReference type="NCBI Taxonomy" id="109895"/>
    <lineage>
        <taxon>Eukaryota</taxon>
        <taxon>Fungi</taxon>
        <taxon>Fungi incertae sedis</taxon>
        <taxon>Chytridiomycota</taxon>
        <taxon>Chytridiomycota incertae sedis</taxon>
        <taxon>Chytridiomycetes</taxon>
        <taxon>Spizellomycetales</taxon>
        <taxon>Powellomycetaceae</taxon>
        <taxon>Powellomyces</taxon>
    </lineage>
</organism>
<sequence length="323" mass="37166">MAMTAYKHLVHNSDGSLYRRTQVLGRGKYSNVYAVVRKTDGREYAVKSLKPRRAKKFKREILILRNLRAGPNIIEFYGAFVDAYTNEPALIFRKIDNTDWKELYPTLNGEDIRFYSFQLLRALDFAHSKGIMHRDVKPQNVVIDHKARELRLIDWGLADFYFPGAEYSLRVASRFYKPPEILLGNRRYDYSFDMWGAGCLLAAMIFSVEVMFRGDSEEDQLRAISSVLGGADLRAYARDYQIELTPEIIEVVGESRTKRIDLQSFGSRLTSTVGEREAIDVIEKLLRYDPCERLTARQALHHPYYTGLIQGIQDPQLASSAET</sequence>
<evidence type="ECO:0000256" key="5">
    <source>
        <dbReference type="ARBA" id="ARBA00022840"/>
    </source>
</evidence>
<dbReference type="GO" id="GO:0005829">
    <property type="term" value="C:cytosol"/>
    <property type="evidence" value="ECO:0007669"/>
    <property type="project" value="TreeGrafter"/>
</dbReference>
<comment type="similarity">
    <text evidence="10">Belongs to the protein kinase superfamily. Ser/Thr protein kinase family. CK2 subfamily.</text>
</comment>
<dbReference type="InterPro" id="IPR000719">
    <property type="entry name" value="Prot_kinase_dom"/>
</dbReference>
<evidence type="ECO:0000313" key="12">
    <source>
        <dbReference type="EMBL" id="TPX56663.1"/>
    </source>
</evidence>
<keyword evidence="13" id="KW-1185">Reference proteome</keyword>
<evidence type="ECO:0000256" key="9">
    <source>
        <dbReference type="RuleBase" id="RU000304"/>
    </source>
</evidence>
<evidence type="ECO:0000256" key="7">
    <source>
        <dbReference type="ARBA" id="ARBA00048679"/>
    </source>
</evidence>
<comment type="catalytic activity">
    <reaction evidence="6 10">
        <text>L-threonyl-[protein] + ATP = O-phospho-L-threonyl-[protein] + ADP + H(+)</text>
        <dbReference type="Rhea" id="RHEA:46608"/>
        <dbReference type="Rhea" id="RHEA-COMP:11060"/>
        <dbReference type="Rhea" id="RHEA-COMP:11605"/>
        <dbReference type="ChEBI" id="CHEBI:15378"/>
        <dbReference type="ChEBI" id="CHEBI:30013"/>
        <dbReference type="ChEBI" id="CHEBI:30616"/>
        <dbReference type="ChEBI" id="CHEBI:61977"/>
        <dbReference type="ChEBI" id="CHEBI:456216"/>
        <dbReference type="EC" id="2.7.11.1"/>
    </reaction>
</comment>
<keyword evidence="1 9" id="KW-0723">Serine/threonine-protein kinase</keyword>
<dbReference type="GO" id="GO:0004674">
    <property type="term" value="F:protein serine/threonine kinase activity"/>
    <property type="evidence" value="ECO:0007669"/>
    <property type="project" value="UniProtKB-UniRule"/>
</dbReference>
<dbReference type="FunFam" id="1.10.510.10:FF:000059">
    <property type="entry name" value="Casein kinase II subunit alpha"/>
    <property type="match status" value="1"/>
</dbReference>
<dbReference type="GO" id="GO:0051726">
    <property type="term" value="P:regulation of cell cycle"/>
    <property type="evidence" value="ECO:0007669"/>
    <property type="project" value="TreeGrafter"/>
</dbReference>
<dbReference type="AlphaFoldDB" id="A0A507DY10"/>
<evidence type="ECO:0000256" key="10">
    <source>
        <dbReference type="RuleBase" id="RU369118"/>
    </source>
</evidence>
<dbReference type="Gene3D" id="1.10.510.10">
    <property type="entry name" value="Transferase(Phosphotransferase) domain 1"/>
    <property type="match status" value="1"/>
</dbReference>
<dbReference type="SUPFAM" id="SSF56112">
    <property type="entry name" value="Protein kinase-like (PK-like)"/>
    <property type="match status" value="1"/>
</dbReference>